<dbReference type="SMART" id="SM00644">
    <property type="entry name" value="Ami_2"/>
    <property type="match status" value="1"/>
</dbReference>
<organism evidence="2 3">
    <name type="scientific">Schleiferilactobacillus harbinensis</name>
    <dbReference type="NCBI Taxonomy" id="304207"/>
    <lineage>
        <taxon>Bacteria</taxon>
        <taxon>Bacillati</taxon>
        <taxon>Bacillota</taxon>
        <taxon>Bacilli</taxon>
        <taxon>Lactobacillales</taxon>
        <taxon>Lactobacillaceae</taxon>
        <taxon>Schleiferilactobacillus</taxon>
    </lineage>
</organism>
<protein>
    <recommendedName>
        <fullName evidence="1">N-acetylmuramoyl-L-alanine amidase domain-containing protein</fullName>
    </recommendedName>
</protein>
<dbReference type="Gene3D" id="3.40.80.10">
    <property type="entry name" value="Peptidoglycan recognition protein-like"/>
    <property type="match status" value="1"/>
</dbReference>
<sequence length="344" mass="37179">MKTNGTPVLSSRLGRRRTPRMALSINKGYALGANQGDARVALPWYVILHESGNQKDVYDANAVLNEVKFMRSNWSNAYSTYFVGGGGQIYQIGDPGYVSWAALSANPYAPVQIELARTADRETFRRDYQAYIALARQSAQTYGIPLTLDEGSAGNRGIKTHAWVTANYGGDHVDPYAYLASWGISKAQLATDLAGGMSNCSPAADNPNVVTVKYVPGYGVAALGDNGKQIPGSNLKLKHGTAWRSNGISIVGNQACYNVGRGWWLPQQYTDQAGLITINYVPGYGVATVNSSGKQIAGSNTKFKTGSRWQSATVVKIRGQVCYKVSNSEYIPAQYTRGSGKTFQ</sequence>
<dbReference type="AlphaFoldDB" id="A0A5P8M3H2"/>
<dbReference type="GO" id="GO:0008745">
    <property type="term" value="F:N-acetylmuramoyl-L-alanine amidase activity"/>
    <property type="evidence" value="ECO:0007669"/>
    <property type="project" value="InterPro"/>
</dbReference>
<gene>
    <name evidence="2" type="ORF">D1010_05995</name>
</gene>
<dbReference type="InterPro" id="IPR002502">
    <property type="entry name" value="Amidase_domain"/>
</dbReference>
<dbReference type="SUPFAM" id="SSF55846">
    <property type="entry name" value="N-acetylmuramoyl-L-alanine amidase-like"/>
    <property type="match status" value="1"/>
</dbReference>
<evidence type="ECO:0000313" key="2">
    <source>
        <dbReference type="EMBL" id="QFR23029.1"/>
    </source>
</evidence>
<feature type="domain" description="N-acetylmuramoyl-L-alanine amidase" evidence="1">
    <location>
        <begin position="33"/>
        <end position="176"/>
    </location>
</feature>
<dbReference type="InterPro" id="IPR036505">
    <property type="entry name" value="Amidase/PGRP_sf"/>
</dbReference>
<evidence type="ECO:0000313" key="3">
    <source>
        <dbReference type="Proteomes" id="UP000326779"/>
    </source>
</evidence>
<dbReference type="KEGG" id="lhb:D1010_05995"/>
<proteinExistence type="predicted"/>
<dbReference type="CDD" id="cd06583">
    <property type="entry name" value="PGRP"/>
    <property type="match status" value="1"/>
</dbReference>
<dbReference type="Pfam" id="PF01510">
    <property type="entry name" value="Amidase_2"/>
    <property type="match status" value="1"/>
</dbReference>
<name>A0A5P8M3H2_9LACO</name>
<reference evidence="2 3" key="1">
    <citation type="submission" date="2019-10" db="EMBL/GenBank/DDBJ databases">
        <title>The completed genome of Lactobacillus harbinensis M1.</title>
        <authorList>
            <person name="Zheng Y."/>
        </authorList>
    </citation>
    <scope>NUCLEOTIDE SEQUENCE [LARGE SCALE GENOMIC DNA]</scope>
    <source>
        <strain evidence="2 3">M1</strain>
    </source>
</reference>
<dbReference type="Proteomes" id="UP000326779">
    <property type="component" value="Chromosome"/>
</dbReference>
<dbReference type="GO" id="GO:0009253">
    <property type="term" value="P:peptidoglycan catabolic process"/>
    <property type="evidence" value="ECO:0007669"/>
    <property type="project" value="InterPro"/>
</dbReference>
<dbReference type="EMBL" id="CP045143">
    <property type="protein sequence ID" value="QFR23029.1"/>
    <property type="molecule type" value="Genomic_DNA"/>
</dbReference>
<accession>A0A5P8M3H2</accession>
<evidence type="ECO:0000259" key="1">
    <source>
        <dbReference type="SMART" id="SM00644"/>
    </source>
</evidence>